<sequence length="80" mass="8435">MTRSPVSRAEILTLLGDLSDEAVVSIMESGATLEDIETALQWAASEDDVMGKSGHTLSGPAAAVYDILLAESDTNGDRLR</sequence>
<name>A0ABX0VEX5_9HYPH</name>
<evidence type="ECO:0000313" key="1">
    <source>
        <dbReference type="EMBL" id="NIX78392.1"/>
    </source>
</evidence>
<comment type="caution">
    <text evidence="1">The sequence shown here is derived from an EMBL/GenBank/DDBJ whole genome shotgun (WGS) entry which is preliminary data.</text>
</comment>
<reference evidence="1 2" key="1">
    <citation type="submission" date="2020-03" db="EMBL/GenBank/DDBJ databases">
        <title>The genome sequence of Microvirga sp. c23x22.</title>
        <authorList>
            <person name="Zhang X."/>
        </authorList>
    </citation>
    <scope>NUCLEOTIDE SEQUENCE [LARGE SCALE GENOMIC DNA]</scope>
    <source>
        <strain evidence="2">c23x22</strain>
    </source>
</reference>
<dbReference type="Proteomes" id="UP000707352">
    <property type="component" value="Unassembled WGS sequence"/>
</dbReference>
<evidence type="ECO:0000313" key="2">
    <source>
        <dbReference type="Proteomes" id="UP000707352"/>
    </source>
</evidence>
<protein>
    <recommendedName>
        <fullName evidence="3">Hpt domain-containing protein</fullName>
    </recommendedName>
</protein>
<gene>
    <name evidence="1" type="ORF">HB375_17500</name>
</gene>
<dbReference type="EMBL" id="JAATJS010000008">
    <property type="protein sequence ID" value="NIX78392.1"/>
    <property type="molecule type" value="Genomic_DNA"/>
</dbReference>
<organism evidence="1 2">
    <name type="scientific">Microvirga terricola</name>
    <dbReference type="NCBI Taxonomy" id="2719797"/>
    <lineage>
        <taxon>Bacteria</taxon>
        <taxon>Pseudomonadati</taxon>
        <taxon>Pseudomonadota</taxon>
        <taxon>Alphaproteobacteria</taxon>
        <taxon>Hyphomicrobiales</taxon>
        <taxon>Methylobacteriaceae</taxon>
        <taxon>Microvirga</taxon>
    </lineage>
</organism>
<accession>A0ABX0VEX5</accession>
<proteinExistence type="predicted"/>
<evidence type="ECO:0008006" key="3">
    <source>
        <dbReference type="Google" id="ProtNLM"/>
    </source>
</evidence>
<dbReference type="RefSeq" id="WP_167674384.1">
    <property type="nucleotide sequence ID" value="NZ_JAATJS010000008.1"/>
</dbReference>
<keyword evidence="2" id="KW-1185">Reference proteome</keyword>